<dbReference type="FunFam" id="2.60.120.1440:FF:000001">
    <property type="entry name" value="Putative anti-sigma factor"/>
    <property type="match status" value="1"/>
</dbReference>
<name>A0AAJ5WNP6_9BACT</name>
<keyword evidence="1" id="KW-1133">Transmembrane helix</keyword>
<feature type="transmembrane region" description="Helical" evidence="1">
    <location>
        <begin position="97"/>
        <end position="116"/>
    </location>
</feature>
<feature type="domain" description="FecR protein" evidence="2">
    <location>
        <begin position="193"/>
        <end position="289"/>
    </location>
</feature>
<keyword evidence="1" id="KW-0472">Membrane</keyword>
<sequence>MNEERITYLLNRFEKKQLTEEEADELLHLLNSGQGNEVAAVFRELLFRHAAVSTSLVPMEALSSSLQTIFSLDSKAPIAPAGKNGNNIRRIRSLRRWGWAAASIFLVTATVTFLVVSSDRPGITPGKSIVHAHDVAPGKDGAILTLSDGTEVVLDNLGNGVVASQNGTRVVFQNGQLSYAPAGRAQETIVYNTMRTPKGRQFTLTLPDGTKVWLNAASSLRYPTAFAERERRVEINGEAYFEVSKDTKKPFFVQINDQAEVKVLGTSFNVSAYKDELSISTTLIEGSVRVALNDAAGHSDPPAGQLSRSGKDQNNAIVLKPGQQARIVNLKGRPAGAATTPVNEPSGIKVLNNADMGKVMAWKNGIFDFNGVMLDEAMRQLERWYDIEVAYEKGVPAIRFAGKLSRDVSLAGLLKGLEESKVRFRMEEGRRLVVMP</sequence>
<protein>
    <submittedName>
        <fullName evidence="4">FecR domain-containing protein</fullName>
    </submittedName>
</protein>
<dbReference type="InterPro" id="IPR006860">
    <property type="entry name" value="FecR"/>
</dbReference>
<evidence type="ECO:0000259" key="3">
    <source>
        <dbReference type="Pfam" id="PF16344"/>
    </source>
</evidence>
<dbReference type="Pfam" id="PF04773">
    <property type="entry name" value="FecR"/>
    <property type="match status" value="1"/>
</dbReference>
<dbReference type="GO" id="GO:0016989">
    <property type="term" value="F:sigma factor antagonist activity"/>
    <property type="evidence" value="ECO:0007669"/>
    <property type="project" value="TreeGrafter"/>
</dbReference>
<dbReference type="PANTHER" id="PTHR30273">
    <property type="entry name" value="PERIPLASMIC SIGNAL SENSOR AND SIGMA FACTOR ACTIVATOR FECR-RELATED"/>
    <property type="match status" value="1"/>
</dbReference>
<keyword evidence="1" id="KW-0812">Transmembrane</keyword>
<proteinExistence type="predicted"/>
<dbReference type="PANTHER" id="PTHR30273:SF2">
    <property type="entry name" value="PROTEIN FECR"/>
    <property type="match status" value="1"/>
</dbReference>
<gene>
    <name evidence="4" type="ORF">P0Y53_14650</name>
</gene>
<dbReference type="EMBL" id="CP119311">
    <property type="protein sequence ID" value="WEK33728.1"/>
    <property type="molecule type" value="Genomic_DNA"/>
</dbReference>
<accession>A0AAJ5WNP6</accession>
<dbReference type="Gene3D" id="2.60.120.1440">
    <property type="match status" value="1"/>
</dbReference>
<evidence type="ECO:0000259" key="2">
    <source>
        <dbReference type="Pfam" id="PF04773"/>
    </source>
</evidence>
<evidence type="ECO:0000313" key="4">
    <source>
        <dbReference type="EMBL" id="WEK33728.1"/>
    </source>
</evidence>
<dbReference type="Proteomes" id="UP001220610">
    <property type="component" value="Chromosome"/>
</dbReference>
<reference evidence="4" key="1">
    <citation type="submission" date="2023-03" db="EMBL/GenBank/DDBJ databases">
        <title>Andean soil-derived lignocellulolytic bacterial consortium as a source of novel taxa and putative plastic-active enzymes.</title>
        <authorList>
            <person name="Diaz-Garcia L."/>
            <person name="Chuvochina M."/>
            <person name="Feuerriegel G."/>
            <person name="Bunk B."/>
            <person name="Sproer C."/>
            <person name="Streit W.R."/>
            <person name="Rodriguez L.M."/>
            <person name="Overmann J."/>
            <person name="Jimenez D.J."/>
        </authorList>
    </citation>
    <scope>NUCLEOTIDE SEQUENCE</scope>
    <source>
        <strain evidence="4">MAG 7</strain>
    </source>
</reference>
<organism evidence="4 5">
    <name type="scientific">Candidatus Pseudobacter hemicellulosilyticus</name>
    <dbReference type="NCBI Taxonomy" id="3121375"/>
    <lineage>
        <taxon>Bacteria</taxon>
        <taxon>Pseudomonadati</taxon>
        <taxon>Bacteroidota</taxon>
        <taxon>Chitinophagia</taxon>
        <taxon>Chitinophagales</taxon>
        <taxon>Chitinophagaceae</taxon>
        <taxon>Pseudobacter</taxon>
    </lineage>
</organism>
<evidence type="ECO:0000313" key="5">
    <source>
        <dbReference type="Proteomes" id="UP001220610"/>
    </source>
</evidence>
<dbReference type="AlphaFoldDB" id="A0AAJ5WNP6"/>
<feature type="domain" description="Protein FecR C-terminal" evidence="3">
    <location>
        <begin position="367"/>
        <end position="432"/>
    </location>
</feature>
<dbReference type="Gene3D" id="3.55.50.30">
    <property type="match status" value="1"/>
</dbReference>
<dbReference type="InterPro" id="IPR032508">
    <property type="entry name" value="FecR_C"/>
</dbReference>
<evidence type="ECO:0000256" key="1">
    <source>
        <dbReference type="SAM" id="Phobius"/>
    </source>
</evidence>
<dbReference type="Pfam" id="PF16344">
    <property type="entry name" value="FecR_C"/>
    <property type="match status" value="1"/>
</dbReference>
<dbReference type="InterPro" id="IPR012373">
    <property type="entry name" value="Ferrdict_sens_TM"/>
</dbReference>